<keyword evidence="1" id="KW-0472">Membrane</keyword>
<dbReference type="Gene3D" id="3.30.565.10">
    <property type="entry name" value="Histidine kinase-like ATPase, C-terminal domain"/>
    <property type="match status" value="1"/>
</dbReference>
<dbReference type="RefSeq" id="WP_138656027.1">
    <property type="nucleotide sequence ID" value="NZ_VATY01000001.1"/>
</dbReference>
<accession>A0A5S3PSW8</accession>
<feature type="domain" description="Signal transduction histidine kinase internal region" evidence="2">
    <location>
        <begin position="166"/>
        <end position="244"/>
    </location>
</feature>
<dbReference type="GO" id="GO:0016020">
    <property type="term" value="C:membrane"/>
    <property type="evidence" value="ECO:0007669"/>
    <property type="project" value="InterPro"/>
</dbReference>
<dbReference type="PANTHER" id="PTHR34220">
    <property type="entry name" value="SENSOR HISTIDINE KINASE YPDA"/>
    <property type="match status" value="1"/>
</dbReference>
<feature type="transmembrane region" description="Helical" evidence="1">
    <location>
        <begin position="124"/>
        <end position="147"/>
    </location>
</feature>
<dbReference type="Proteomes" id="UP000310314">
    <property type="component" value="Unassembled WGS sequence"/>
</dbReference>
<comment type="caution">
    <text evidence="3">The sequence shown here is derived from an EMBL/GenBank/DDBJ whole genome shotgun (WGS) entry which is preliminary data.</text>
</comment>
<dbReference type="OrthoDB" id="9809908at2"/>
<dbReference type="InterPro" id="IPR050640">
    <property type="entry name" value="Bact_2-comp_sensor_kinase"/>
</dbReference>
<dbReference type="PANTHER" id="PTHR34220:SF7">
    <property type="entry name" value="SENSOR HISTIDINE KINASE YPDA"/>
    <property type="match status" value="1"/>
</dbReference>
<evidence type="ECO:0000313" key="3">
    <source>
        <dbReference type="EMBL" id="TMM58089.1"/>
    </source>
</evidence>
<feature type="transmembrane region" description="Helical" evidence="1">
    <location>
        <begin position="45"/>
        <end position="64"/>
    </location>
</feature>
<evidence type="ECO:0000313" key="4">
    <source>
        <dbReference type="Proteomes" id="UP000310314"/>
    </source>
</evidence>
<feature type="transmembrane region" description="Helical" evidence="1">
    <location>
        <begin position="76"/>
        <end position="95"/>
    </location>
</feature>
<evidence type="ECO:0000259" key="2">
    <source>
        <dbReference type="Pfam" id="PF06580"/>
    </source>
</evidence>
<organism evidence="3 4">
    <name type="scientific">Maribacter algarum</name>
    <name type="common">ex Zhang et al. 2020</name>
    <dbReference type="NCBI Taxonomy" id="2578118"/>
    <lineage>
        <taxon>Bacteria</taxon>
        <taxon>Pseudomonadati</taxon>
        <taxon>Bacteroidota</taxon>
        <taxon>Flavobacteriia</taxon>
        <taxon>Flavobacteriales</taxon>
        <taxon>Flavobacteriaceae</taxon>
        <taxon>Maribacter</taxon>
    </lineage>
</organism>
<gene>
    <name evidence="3" type="ORF">FEE95_01290</name>
</gene>
<feature type="transmembrane region" description="Helical" evidence="1">
    <location>
        <begin position="12"/>
        <end position="33"/>
    </location>
</feature>
<sequence>MNRITTYFKDSLPGHLVFWTIVYLYFVLSVHNLSMFASYRHLLETYGLIVLAQMITAYTCIYILMPKYLDRKKTGLFIFWMLTVLILVYTFYQGVKLIYFDVEYFDFYDEVQRKFAKDSLLKRLSYFSVFLSKCIVYLTPTALLLMYRFYRNQQKLLKINEQKKIAELSALKQQLNPHFLFNTLNNLYSLALEKSERTPEVIERLSDILDYMLYRTKDKFVQLQKEIELIENYLALEKIRYGNRVAITFNYEIPSDIKIAPLLILTFIENAFKHGVRQELKQASIDISLKLVGEDILIKIKNTKPNSVVRVENREEALGLKNVKRQLELLYPNAYELQLSDEESTYIVQLTLERK</sequence>
<dbReference type="GO" id="GO:0000155">
    <property type="term" value="F:phosphorelay sensor kinase activity"/>
    <property type="evidence" value="ECO:0007669"/>
    <property type="project" value="InterPro"/>
</dbReference>
<evidence type="ECO:0000256" key="1">
    <source>
        <dbReference type="SAM" id="Phobius"/>
    </source>
</evidence>
<dbReference type="InterPro" id="IPR036890">
    <property type="entry name" value="HATPase_C_sf"/>
</dbReference>
<protein>
    <recommendedName>
        <fullName evidence="2">Signal transduction histidine kinase internal region domain-containing protein</fullName>
    </recommendedName>
</protein>
<keyword evidence="1" id="KW-0812">Transmembrane</keyword>
<keyword evidence="1" id="KW-1133">Transmembrane helix</keyword>
<dbReference type="AlphaFoldDB" id="A0A5S3PSW8"/>
<dbReference type="Pfam" id="PF06580">
    <property type="entry name" value="His_kinase"/>
    <property type="match status" value="1"/>
</dbReference>
<keyword evidence="4" id="KW-1185">Reference proteome</keyword>
<proteinExistence type="predicted"/>
<name>A0A5S3PSW8_9FLAO</name>
<dbReference type="EMBL" id="VATY01000001">
    <property type="protein sequence ID" value="TMM58089.1"/>
    <property type="molecule type" value="Genomic_DNA"/>
</dbReference>
<dbReference type="InterPro" id="IPR010559">
    <property type="entry name" value="Sig_transdc_His_kin_internal"/>
</dbReference>
<reference evidence="3 4" key="1">
    <citation type="submission" date="2019-05" db="EMBL/GenBank/DDBJ databases">
        <authorList>
            <person name="Zhang J.-Y."/>
            <person name="Feg X."/>
            <person name="Du Z.-J."/>
        </authorList>
    </citation>
    <scope>NUCLEOTIDE SEQUENCE [LARGE SCALE GENOMIC DNA]</scope>
    <source>
        <strain evidence="3 4">RZ26</strain>
    </source>
</reference>